<keyword evidence="12" id="KW-1185">Reference proteome</keyword>
<sequence length="952" mass="104982">MINNRPPSTERWPDAASPAMSTAPIHSPVQQTPGPHNPPLAADGKRQRVSRACDKCRRKKVKCDGKRPICTHCAAIGDSCTYLDATKKRGPPKGYIEVIENRLHKVEELLYGLIMQSPAAAQYVLDDLLSSDAGEPAVVSDSSGKLFGLMTMDELESRARATAGSDTLVCQRPQMSPSVGAVDRGRHGAGSLLEEMPLNSADDEYAPSSLRLDIDASAGTLDPRTHNAPADTVTQDYQQQQQQQQRQRQEDGLTSPVDKTAETGSGEEEDCVENLTRLEKRVGHLTLDQSGSLRYLGNSSGWYIINRSLMSSEASPRLTKGLEGVIRWPPISTMPTRDGDPPDAASGSAKPAQRTLPSNDSVNRTSEAAASTATMAKAKAADATHQAHRQSSQVMPIPRNMPPSGKPPMPDGAEQAHLLSLYFRYVHPVFPILYKSHFLKRAFDRDRPQSPALMSAVFAAASTYKAREASNEGELARARIQMVLHFQRAKMYLDEEYTQNSTAIVLTLLLMSVYEQGTMSTRSWLYSGMAIRKAYDLGMHRDMGMSKSNVMSVVSRTEAEIRQRAWWGCYIMDIMVSATLGRPTSIRDFTFDAPYPTRFGEDDDELLLGSSSPTVADPEEQQQPPLSQTVHEPKRTIPVAERMREYVALTIGDSDSEDSDSAPAPKSRPAPRKSTGRAAGEYYLDLLHVMGHVLTEMYTCKPHRSYASSYCLHDINSRGERLIVLDHELRRWKQSLPPGLQYPIDDILAARPARSVFIALIHLVYHTALILLHRPFISKLGEQNNPASPVAVDESMASGSDLGSPGGSASSGGSSRANTTSPLPSHSICTLSAQMISLIGQAIIQHSRVYIMPFLTFMMFTAGTMHLNNVIVAAESWLARRFLKRTLDVMSRLGAHWQVSYKCYTMLSTLVRANRIGLDQVIDDPEAGIRTIKDREREVSDIAHFCYENKRG</sequence>
<dbReference type="GO" id="GO:0003677">
    <property type="term" value="F:DNA binding"/>
    <property type="evidence" value="ECO:0007669"/>
    <property type="project" value="UniProtKB-KW"/>
</dbReference>
<evidence type="ECO:0000256" key="1">
    <source>
        <dbReference type="ARBA" id="ARBA00004123"/>
    </source>
</evidence>
<dbReference type="GO" id="GO:0008270">
    <property type="term" value="F:zinc ion binding"/>
    <property type="evidence" value="ECO:0007669"/>
    <property type="project" value="InterPro"/>
</dbReference>
<feature type="compositionally biased region" description="Low complexity" evidence="8">
    <location>
        <begin position="365"/>
        <end position="384"/>
    </location>
</feature>
<evidence type="ECO:0000256" key="2">
    <source>
        <dbReference type="ARBA" id="ARBA00022723"/>
    </source>
</evidence>
<evidence type="ECO:0000256" key="4">
    <source>
        <dbReference type="ARBA" id="ARBA00023015"/>
    </source>
</evidence>
<dbReference type="GO" id="GO:0000981">
    <property type="term" value="F:DNA-binding transcription factor activity, RNA polymerase II-specific"/>
    <property type="evidence" value="ECO:0007669"/>
    <property type="project" value="InterPro"/>
</dbReference>
<evidence type="ECO:0000259" key="10">
    <source>
        <dbReference type="PROSITE" id="PS50048"/>
    </source>
</evidence>
<dbReference type="SUPFAM" id="SSF57701">
    <property type="entry name" value="Zn2/Cys6 DNA-binding domain"/>
    <property type="match status" value="1"/>
</dbReference>
<feature type="compositionally biased region" description="Polar residues" evidence="8">
    <location>
        <begin position="621"/>
        <end position="630"/>
    </location>
</feature>
<proteinExistence type="predicted"/>
<keyword evidence="5" id="KW-0238">DNA-binding</keyword>
<evidence type="ECO:0000256" key="9">
    <source>
        <dbReference type="SAM" id="Phobius"/>
    </source>
</evidence>
<keyword evidence="3" id="KW-0862">Zinc</keyword>
<dbReference type="Pfam" id="PF00172">
    <property type="entry name" value="Zn_clus"/>
    <property type="match status" value="1"/>
</dbReference>
<organism evidence="11 12">
    <name type="scientific">Coemansia interrupta</name>
    <dbReference type="NCBI Taxonomy" id="1126814"/>
    <lineage>
        <taxon>Eukaryota</taxon>
        <taxon>Fungi</taxon>
        <taxon>Fungi incertae sedis</taxon>
        <taxon>Zoopagomycota</taxon>
        <taxon>Kickxellomycotina</taxon>
        <taxon>Kickxellomycetes</taxon>
        <taxon>Kickxellales</taxon>
        <taxon>Kickxellaceae</taxon>
        <taxon>Coemansia</taxon>
    </lineage>
</organism>
<keyword evidence="7" id="KW-0539">Nucleus</keyword>
<evidence type="ECO:0000313" key="11">
    <source>
        <dbReference type="EMBL" id="KAJ2783541.1"/>
    </source>
</evidence>
<dbReference type="Proteomes" id="UP001140172">
    <property type="component" value="Unassembled WGS sequence"/>
</dbReference>
<dbReference type="GO" id="GO:0006351">
    <property type="term" value="P:DNA-templated transcription"/>
    <property type="evidence" value="ECO:0007669"/>
    <property type="project" value="InterPro"/>
</dbReference>
<name>A0A9W8HGL1_9FUNG</name>
<reference evidence="11" key="1">
    <citation type="submission" date="2022-07" db="EMBL/GenBank/DDBJ databases">
        <title>Phylogenomic reconstructions and comparative analyses of Kickxellomycotina fungi.</title>
        <authorList>
            <person name="Reynolds N.K."/>
            <person name="Stajich J.E."/>
            <person name="Barry K."/>
            <person name="Grigoriev I.V."/>
            <person name="Crous P."/>
            <person name="Smith M.E."/>
        </authorList>
    </citation>
    <scope>NUCLEOTIDE SEQUENCE</scope>
    <source>
        <strain evidence="11">BCRC 34489</strain>
    </source>
</reference>
<dbReference type="Pfam" id="PF04082">
    <property type="entry name" value="Fungal_trans"/>
    <property type="match status" value="1"/>
</dbReference>
<dbReference type="PROSITE" id="PS50048">
    <property type="entry name" value="ZN2_CY6_FUNGAL_2"/>
    <property type="match status" value="1"/>
</dbReference>
<dbReference type="InterPro" id="IPR036864">
    <property type="entry name" value="Zn2-C6_fun-type_DNA-bd_sf"/>
</dbReference>
<dbReference type="InterPro" id="IPR007219">
    <property type="entry name" value="XnlR_reg_dom"/>
</dbReference>
<keyword evidence="9" id="KW-0812">Transmembrane</keyword>
<evidence type="ECO:0000313" key="12">
    <source>
        <dbReference type="Proteomes" id="UP001140172"/>
    </source>
</evidence>
<dbReference type="Gene3D" id="4.10.240.10">
    <property type="entry name" value="Zn(2)-C6 fungal-type DNA-binding domain"/>
    <property type="match status" value="1"/>
</dbReference>
<feature type="transmembrane region" description="Helical" evidence="9">
    <location>
        <begin position="850"/>
        <end position="874"/>
    </location>
</feature>
<evidence type="ECO:0000256" key="5">
    <source>
        <dbReference type="ARBA" id="ARBA00023125"/>
    </source>
</evidence>
<comment type="subcellular location">
    <subcellularLocation>
        <location evidence="1">Nucleus</location>
    </subcellularLocation>
</comment>
<feature type="compositionally biased region" description="Polar residues" evidence="8">
    <location>
        <begin position="355"/>
        <end position="364"/>
    </location>
</feature>
<keyword evidence="2" id="KW-0479">Metal-binding</keyword>
<evidence type="ECO:0000256" key="8">
    <source>
        <dbReference type="SAM" id="MobiDB-lite"/>
    </source>
</evidence>
<dbReference type="PANTHER" id="PTHR31313:SF78">
    <property type="entry name" value="TRANSCRIPTION FACTOR DOMAIN-CONTAINING PROTEIN"/>
    <property type="match status" value="1"/>
</dbReference>
<dbReference type="InterPro" id="IPR051615">
    <property type="entry name" value="Transcr_Regulatory_Elem"/>
</dbReference>
<dbReference type="SMART" id="SM00906">
    <property type="entry name" value="Fungal_trans"/>
    <property type="match status" value="1"/>
</dbReference>
<feature type="region of interest" description="Disordered" evidence="8">
    <location>
        <begin position="219"/>
        <end position="271"/>
    </location>
</feature>
<dbReference type="SMART" id="SM00066">
    <property type="entry name" value="GAL4"/>
    <property type="match status" value="1"/>
</dbReference>
<dbReference type="CDD" id="cd12148">
    <property type="entry name" value="fungal_TF_MHR"/>
    <property type="match status" value="1"/>
</dbReference>
<feature type="region of interest" description="Disordered" evidence="8">
    <location>
        <begin position="788"/>
        <end position="821"/>
    </location>
</feature>
<keyword evidence="9" id="KW-1133">Transmembrane helix</keyword>
<gene>
    <name evidence="11" type="ORF">GGI15_002546</name>
</gene>
<dbReference type="GO" id="GO:0005634">
    <property type="term" value="C:nucleus"/>
    <property type="evidence" value="ECO:0007669"/>
    <property type="project" value="UniProtKB-SubCell"/>
</dbReference>
<evidence type="ECO:0000256" key="7">
    <source>
        <dbReference type="ARBA" id="ARBA00023242"/>
    </source>
</evidence>
<protein>
    <recommendedName>
        <fullName evidence="10">Zn(2)-C6 fungal-type domain-containing protein</fullName>
    </recommendedName>
</protein>
<feature type="region of interest" description="Disordered" evidence="8">
    <location>
        <begin position="326"/>
        <end position="398"/>
    </location>
</feature>
<accession>A0A9W8HGL1</accession>
<dbReference type="PANTHER" id="PTHR31313">
    <property type="entry name" value="TY1 ENHANCER ACTIVATOR"/>
    <property type="match status" value="1"/>
</dbReference>
<dbReference type="CDD" id="cd00067">
    <property type="entry name" value="GAL4"/>
    <property type="match status" value="1"/>
</dbReference>
<keyword evidence="6" id="KW-0804">Transcription</keyword>
<dbReference type="OrthoDB" id="2406834at2759"/>
<dbReference type="PROSITE" id="PS00463">
    <property type="entry name" value="ZN2_CY6_FUNGAL_1"/>
    <property type="match status" value="1"/>
</dbReference>
<feature type="region of interest" description="Disordered" evidence="8">
    <location>
        <begin position="163"/>
        <end position="186"/>
    </location>
</feature>
<comment type="caution">
    <text evidence="11">The sequence shown here is derived from an EMBL/GenBank/DDBJ whole genome shotgun (WGS) entry which is preliminary data.</text>
</comment>
<feature type="region of interest" description="Disordered" evidence="8">
    <location>
        <begin position="602"/>
        <end position="637"/>
    </location>
</feature>
<dbReference type="AlphaFoldDB" id="A0A9W8HGL1"/>
<evidence type="ECO:0000256" key="3">
    <source>
        <dbReference type="ARBA" id="ARBA00022833"/>
    </source>
</evidence>
<keyword evidence="9" id="KW-0472">Membrane</keyword>
<dbReference type="InterPro" id="IPR001138">
    <property type="entry name" value="Zn2Cys6_DnaBD"/>
</dbReference>
<feature type="region of interest" description="Disordered" evidence="8">
    <location>
        <begin position="1"/>
        <end position="48"/>
    </location>
</feature>
<dbReference type="EMBL" id="JANBUM010000140">
    <property type="protein sequence ID" value="KAJ2783541.1"/>
    <property type="molecule type" value="Genomic_DNA"/>
</dbReference>
<keyword evidence="4" id="KW-0805">Transcription regulation</keyword>
<feature type="region of interest" description="Disordered" evidence="8">
    <location>
        <begin position="651"/>
        <end position="675"/>
    </location>
</feature>
<feature type="domain" description="Zn(2)-C6 fungal-type" evidence="10">
    <location>
        <begin position="52"/>
        <end position="82"/>
    </location>
</feature>
<evidence type="ECO:0000256" key="6">
    <source>
        <dbReference type="ARBA" id="ARBA00023163"/>
    </source>
</evidence>